<dbReference type="GO" id="GO:0030313">
    <property type="term" value="C:cell envelope"/>
    <property type="evidence" value="ECO:0007669"/>
    <property type="project" value="UniProtKB-SubCell"/>
</dbReference>
<feature type="region of interest" description="Disordered" evidence="2">
    <location>
        <begin position="1"/>
        <end position="27"/>
    </location>
</feature>
<name>A0AAW4VR92_9FIRM</name>
<accession>A0AAW4VR92</accession>
<dbReference type="Proteomes" id="UP001198439">
    <property type="component" value="Unassembled WGS sequence"/>
</dbReference>
<dbReference type="AlphaFoldDB" id="A0AAW4VR92"/>
<dbReference type="InterPro" id="IPR013378">
    <property type="entry name" value="InlB-like_B-rpt"/>
</dbReference>
<dbReference type="Gene3D" id="2.60.40.4270">
    <property type="entry name" value="Listeria-Bacteroides repeat domain"/>
    <property type="match status" value="1"/>
</dbReference>
<gene>
    <name evidence="3" type="ORF">LJD69_13705</name>
</gene>
<dbReference type="InterPro" id="IPR042229">
    <property type="entry name" value="Listeria/Bacterioides_rpt_sf"/>
</dbReference>
<dbReference type="NCBIfam" id="TIGR02543">
    <property type="entry name" value="List_Bact_rpt"/>
    <property type="match status" value="1"/>
</dbReference>
<dbReference type="RefSeq" id="WP_227280204.1">
    <property type="nucleotide sequence ID" value="NZ_JAJDKZ010000246.1"/>
</dbReference>
<comment type="caution">
    <text evidence="3">The sequence shown here is derived from an EMBL/GenBank/DDBJ whole genome shotgun (WGS) entry which is preliminary data.</text>
</comment>
<reference evidence="3" key="1">
    <citation type="submission" date="2021-10" db="EMBL/GenBank/DDBJ databases">
        <title>Collection of gut derived symbiotic bacterial strains cultured from healthy donors.</title>
        <authorList>
            <person name="Lin H."/>
            <person name="Littmann E."/>
            <person name="Kohout C."/>
            <person name="Pamer E.G."/>
        </authorList>
    </citation>
    <scope>NUCLEOTIDE SEQUENCE</scope>
    <source>
        <strain evidence="3">DFI.4.48</strain>
    </source>
</reference>
<dbReference type="Pfam" id="PF09479">
    <property type="entry name" value="Flg_new"/>
    <property type="match status" value="1"/>
</dbReference>
<sequence>VSFNPNGGDFTPKTQTVTGGKCAAEPKEPKRRGYTFEGWFYKDENGKEQKWNFDTPVHSDVSLKAVWKKESTPKNSETGS</sequence>
<dbReference type="EMBL" id="JAJDKZ010000246">
    <property type="protein sequence ID" value="MCB8611644.1"/>
    <property type="molecule type" value="Genomic_DNA"/>
</dbReference>
<comment type="subcellular location">
    <subcellularLocation>
        <location evidence="1">Cell envelope</location>
    </subcellularLocation>
</comment>
<organism evidence="3 4">
    <name type="scientific">Faecalibacillus faecis</name>
    <dbReference type="NCBI Taxonomy" id="1982628"/>
    <lineage>
        <taxon>Bacteria</taxon>
        <taxon>Bacillati</taxon>
        <taxon>Bacillota</taxon>
        <taxon>Erysipelotrichia</taxon>
        <taxon>Erysipelotrichales</taxon>
        <taxon>Coprobacillaceae</taxon>
        <taxon>Faecalibacillus</taxon>
    </lineage>
</organism>
<evidence type="ECO:0000256" key="1">
    <source>
        <dbReference type="ARBA" id="ARBA00004196"/>
    </source>
</evidence>
<evidence type="ECO:0000256" key="2">
    <source>
        <dbReference type="SAM" id="MobiDB-lite"/>
    </source>
</evidence>
<evidence type="ECO:0000313" key="4">
    <source>
        <dbReference type="Proteomes" id="UP001198439"/>
    </source>
</evidence>
<protein>
    <submittedName>
        <fullName evidence="3">InlB B-repeat-containing protein</fullName>
    </submittedName>
</protein>
<feature type="non-terminal residue" evidence="3">
    <location>
        <position position="80"/>
    </location>
</feature>
<proteinExistence type="predicted"/>
<feature type="non-terminal residue" evidence="3">
    <location>
        <position position="1"/>
    </location>
</feature>
<evidence type="ECO:0000313" key="3">
    <source>
        <dbReference type="EMBL" id="MCB8611644.1"/>
    </source>
</evidence>